<dbReference type="InterPro" id="IPR024079">
    <property type="entry name" value="MetalloPept_cat_dom_sf"/>
</dbReference>
<dbReference type="Gene3D" id="1.10.1380.10">
    <property type="entry name" value="Neutral endopeptidase , domain2"/>
    <property type="match status" value="1"/>
</dbReference>
<dbReference type="InterPro" id="IPR000718">
    <property type="entry name" value="Peptidase_M13"/>
</dbReference>
<sequence length="211" mass="24373">MNKKKKLWYSRLIDKNNCSLPFRYYLAFVKAVPMGHQITIERSLDIDESSEEFINSQNPGLCTTKFCHQMANTLLESKDDSVHPCDDFYLHACGNWIKKNPIPDNELEWSRDREILHKTIERIRDLLEEDDCNDIPPVKLAKKILSLVHGHGCDREGGHQTDTRNIGHIGRLANGDANERMGFEHSLAGHRLYVYLADEQKFYVQFGVSAR</sequence>
<dbReference type="GO" id="GO:0005886">
    <property type="term" value="C:plasma membrane"/>
    <property type="evidence" value="ECO:0007669"/>
    <property type="project" value="UniProtKB-SubCell"/>
</dbReference>
<dbReference type="PROSITE" id="PS51885">
    <property type="entry name" value="NEPRILYSIN"/>
    <property type="match status" value="1"/>
</dbReference>
<dbReference type="SUPFAM" id="SSF55486">
    <property type="entry name" value="Metalloproteases ('zincins'), catalytic domain"/>
    <property type="match status" value="1"/>
</dbReference>
<proteinExistence type="evidence at transcript level"/>
<evidence type="ECO:0000256" key="1">
    <source>
        <dbReference type="ARBA" id="ARBA00004401"/>
    </source>
</evidence>
<dbReference type="Gene3D" id="3.40.390.10">
    <property type="entry name" value="Collagenase (Catalytic Domain)"/>
    <property type="match status" value="1"/>
</dbReference>
<reference evidence="4" key="1">
    <citation type="submission" date="2017-02" db="EMBL/GenBank/DDBJ databases">
        <title>Parasitoid Jewel Wasp Mounts Multi-Pronged Neurochemical Attack to Hijack a Host Brain.</title>
        <authorList>
            <person name="Arvidson R.S."/>
            <person name="Kaiser M."/>
            <person name="Libersat F."/>
            <person name="Adams M.E."/>
        </authorList>
    </citation>
    <scope>NUCLEOTIDE SEQUENCE</scope>
    <source>
        <strain evidence="4">187</strain>
    </source>
</reference>
<feature type="domain" description="Peptidase M13 N-terminal" evidence="3">
    <location>
        <begin position="84"/>
        <end position="134"/>
    </location>
</feature>
<evidence type="ECO:0000259" key="3">
    <source>
        <dbReference type="Pfam" id="PF05649"/>
    </source>
</evidence>
<dbReference type="Pfam" id="PF05649">
    <property type="entry name" value="Peptidase_M13_N"/>
    <property type="match status" value="1"/>
</dbReference>
<dbReference type="GO" id="GO:0016485">
    <property type="term" value="P:protein processing"/>
    <property type="evidence" value="ECO:0007669"/>
    <property type="project" value="TreeGrafter"/>
</dbReference>
<accession>A0A1W6EW74</accession>
<dbReference type="PANTHER" id="PTHR11733:SF133">
    <property type="entry name" value="PHOSPHATE-REGULATING NEUTRAL ENDOPEPTIDASE PHEX"/>
    <property type="match status" value="1"/>
</dbReference>
<evidence type="ECO:0000256" key="2">
    <source>
        <dbReference type="ARBA" id="ARBA00007357"/>
    </source>
</evidence>
<dbReference type="GO" id="GO:0004222">
    <property type="term" value="F:metalloendopeptidase activity"/>
    <property type="evidence" value="ECO:0007669"/>
    <property type="project" value="InterPro"/>
</dbReference>
<protein>
    <submittedName>
        <fullName evidence="4">Venom protein</fullName>
    </submittedName>
</protein>
<dbReference type="InterPro" id="IPR008753">
    <property type="entry name" value="Peptidase_M13_N"/>
</dbReference>
<dbReference type="InterPro" id="IPR042089">
    <property type="entry name" value="Peptidase_M13_dom_2"/>
</dbReference>
<organism evidence="4">
    <name type="scientific">Ampulex compressa</name>
    <name type="common">Emerald cockroach wasp</name>
    <dbReference type="NCBI Taxonomy" id="860918"/>
    <lineage>
        <taxon>Eukaryota</taxon>
        <taxon>Metazoa</taxon>
        <taxon>Ecdysozoa</taxon>
        <taxon>Arthropoda</taxon>
        <taxon>Hexapoda</taxon>
        <taxon>Insecta</taxon>
        <taxon>Pterygota</taxon>
        <taxon>Neoptera</taxon>
        <taxon>Endopterygota</taxon>
        <taxon>Hymenoptera</taxon>
        <taxon>Apocrita</taxon>
        <taxon>Aculeata</taxon>
        <taxon>Apoidea</taxon>
        <taxon>Ampulicidae</taxon>
        <taxon>Ampulicini</taxon>
        <taxon>Ampulex</taxon>
    </lineage>
</organism>
<comment type="subcellular location">
    <subcellularLocation>
        <location evidence="1">Cell membrane</location>
        <topology evidence="1">Single-pass type II membrane protein</topology>
    </subcellularLocation>
</comment>
<dbReference type="AlphaFoldDB" id="A0A1W6EW74"/>
<comment type="similarity">
    <text evidence="2">Belongs to the peptidase M13 family.</text>
</comment>
<dbReference type="PANTHER" id="PTHR11733">
    <property type="entry name" value="ZINC METALLOPROTEASE FAMILY M13 NEPRILYSIN-RELATED"/>
    <property type="match status" value="1"/>
</dbReference>
<evidence type="ECO:0000313" key="4">
    <source>
        <dbReference type="EMBL" id="ARK19969.1"/>
    </source>
</evidence>
<dbReference type="EMBL" id="KY563560">
    <property type="protein sequence ID" value="ARK19969.1"/>
    <property type="molecule type" value="mRNA"/>
</dbReference>
<name>A0A1W6EW74_AMPCP</name>